<dbReference type="InterPro" id="IPR026444">
    <property type="entry name" value="Secre_tail"/>
</dbReference>
<evidence type="ECO:0000313" key="3">
    <source>
        <dbReference type="EMBL" id="RXR34658.1"/>
    </source>
</evidence>
<dbReference type="Pfam" id="PF18962">
    <property type="entry name" value="Por_Secre_tail"/>
    <property type="match status" value="1"/>
</dbReference>
<dbReference type="Proteomes" id="UP000289734">
    <property type="component" value="Unassembled WGS sequence"/>
</dbReference>
<keyword evidence="1" id="KW-0732">Signal</keyword>
<proteinExistence type="predicted"/>
<accession>A0A4Q1KWI2</accession>
<dbReference type="PANTHER" id="PTHR35580:SF1">
    <property type="entry name" value="PHYTASE-LIKE DOMAIN-CONTAINING PROTEIN"/>
    <property type="match status" value="1"/>
</dbReference>
<dbReference type="SUPFAM" id="SSF101898">
    <property type="entry name" value="NHL repeat"/>
    <property type="match status" value="1"/>
</dbReference>
<dbReference type="AlphaFoldDB" id="A0A4Q1KWI2"/>
<dbReference type="NCBIfam" id="TIGR04183">
    <property type="entry name" value="Por_Secre_tail"/>
    <property type="match status" value="1"/>
</dbReference>
<feature type="domain" description="Secretion system C-terminal sorting" evidence="2">
    <location>
        <begin position="561"/>
        <end position="629"/>
    </location>
</feature>
<dbReference type="OrthoDB" id="9811934at2"/>
<dbReference type="InterPro" id="IPR052918">
    <property type="entry name" value="Motility_Chemotaxis_Reg"/>
</dbReference>
<evidence type="ECO:0000259" key="2">
    <source>
        <dbReference type="Pfam" id="PF18962"/>
    </source>
</evidence>
<organism evidence="3 4">
    <name type="scientific">Flavobacterium piscinae</name>
    <dbReference type="NCBI Taxonomy" id="2506424"/>
    <lineage>
        <taxon>Bacteria</taxon>
        <taxon>Pseudomonadati</taxon>
        <taxon>Bacteroidota</taxon>
        <taxon>Flavobacteriia</taxon>
        <taxon>Flavobacteriales</taxon>
        <taxon>Flavobacteriaceae</taxon>
        <taxon>Flavobacterium</taxon>
    </lineage>
</organism>
<evidence type="ECO:0000313" key="4">
    <source>
        <dbReference type="Proteomes" id="UP000289734"/>
    </source>
</evidence>
<keyword evidence="4" id="KW-1185">Reference proteome</keyword>
<comment type="caution">
    <text evidence="3">The sequence shown here is derived from an EMBL/GenBank/DDBJ whole genome shotgun (WGS) entry which is preliminary data.</text>
</comment>
<reference evidence="4" key="1">
    <citation type="submission" date="2019-01" db="EMBL/GenBank/DDBJ databases">
        <title>Cytophagaceae bacterium strain CAR-16.</title>
        <authorList>
            <person name="Chen W.-M."/>
        </authorList>
    </citation>
    <scope>NUCLEOTIDE SEQUENCE [LARGE SCALE GENOMIC DNA]</scope>
    <source>
        <strain evidence="4">ICH-30</strain>
    </source>
</reference>
<dbReference type="EMBL" id="SBKQ01000002">
    <property type="protein sequence ID" value="RXR34658.1"/>
    <property type="molecule type" value="Genomic_DNA"/>
</dbReference>
<evidence type="ECO:0000256" key="1">
    <source>
        <dbReference type="ARBA" id="ARBA00022729"/>
    </source>
</evidence>
<protein>
    <submittedName>
        <fullName evidence="3">T9SS type A sorting domain-containing protein</fullName>
    </submittedName>
</protein>
<dbReference type="PANTHER" id="PTHR35580">
    <property type="entry name" value="CELL SURFACE GLYCOPROTEIN (S-LAYER PROTEIN)-LIKE PROTEIN"/>
    <property type="match status" value="1"/>
</dbReference>
<sequence>MHLLKEHSHRLILLKLYKKRAVFSNQLKTNLLMKKILLLALGLAINYNTSAQVFNWVRTTGGTAGETASKIATDALGNVYTLGSYTGTLDINPSSGTLNVTAVGGTDIYIQKFDASGTFINGISIGGPGNDVPGDILIDNNGYVTVSGTFEQFIDLDPSPAQNGHAVFNFGTSKDFFIAKYDDLAYAFSKAIGGAGDDIVNAMDVDSNNNIVLTGIYRQTVDFNPNVSVTNSLTTTAGGEAYVLKLNENLDYVWVKSFATSDTNGNVGNSIKVDNSGNIIVGGTFRGLCDFDPSAGTTQNETAHASFSAGFIVKLTSEGNYTWKASLNTTNNNISGNNYSTTPETFLRDIAIDGNDNVIAVGSFRGRIVDFNPSPVATNLIDSDINFLPGTPPSPDVYTYLNTGFLWKLNPSGNYLWAGAVRTPSQSILASVNPFAITLDNNNDFYFTGHFKYTIDINPASGNTSLTSTGNNDVFIGKFNGTTNALIWARSFGGSNNVYTNDMKISNGKMLFSGRFAASVDFDPNSGTQSVSSQGGEDSYLLSLTETSLNTASFEKNDFLIYPNPVIFELTIQSVFNNYHYKVYTADGKLVKQGTFDETTNSIDVSTLTSGLYFIHFESDGYQTTHKIIKQ</sequence>
<gene>
    <name evidence="3" type="ORF">EQG68_01765</name>
</gene>
<name>A0A4Q1KWI2_9FLAO</name>